<evidence type="ECO:0000313" key="1">
    <source>
        <dbReference type="EMBL" id="KAK6004771.1"/>
    </source>
</evidence>
<organism evidence="1 2">
    <name type="scientific">Aureobasidium pullulans</name>
    <name type="common">Black yeast</name>
    <name type="synonym">Pullularia pullulans</name>
    <dbReference type="NCBI Taxonomy" id="5580"/>
    <lineage>
        <taxon>Eukaryota</taxon>
        <taxon>Fungi</taxon>
        <taxon>Dikarya</taxon>
        <taxon>Ascomycota</taxon>
        <taxon>Pezizomycotina</taxon>
        <taxon>Dothideomycetes</taxon>
        <taxon>Dothideomycetidae</taxon>
        <taxon>Dothideales</taxon>
        <taxon>Saccotheciaceae</taxon>
        <taxon>Aureobasidium</taxon>
    </lineage>
</organism>
<dbReference type="Proteomes" id="UP001341245">
    <property type="component" value="Unassembled WGS sequence"/>
</dbReference>
<accession>A0ABR0TJY6</accession>
<keyword evidence="2" id="KW-1185">Reference proteome</keyword>
<gene>
    <name evidence="1" type="ORF">QM012_008633</name>
</gene>
<protein>
    <recommendedName>
        <fullName evidence="3">F-box domain-containing protein</fullName>
    </recommendedName>
</protein>
<sequence>MDPSASLSSLPPELSSKIYHDPGLGQEDLVNLRLTSRIGRVHASATKALAKLCFTEVSLALTKHSLESLVEICQHPVFGPNIRKVQLSCVHVDREDSQSSLNCTATQLDYLYINIIDMTASQRRVGYDGPKAIRSGLEKVLQASLDFPQWIDKE</sequence>
<evidence type="ECO:0000313" key="2">
    <source>
        <dbReference type="Proteomes" id="UP001341245"/>
    </source>
</evidence>
<comment type="caution">
    <text evidence="1">The sequence shown here is derived from an EMBL/GenBank/DDBJ whole genome shotgun (WGS) entry which is preliminary data.</text>
</comment>
<evidence type="ECO:0008006" key="3">
    <source>
        <dbReference type="Google" id="ProtNLM"/>
    </source>
</evidence>
<name>A0ABR0TJY6_AURPU</name>
<dbReference type="EMBL" id="JASGXD010000007">
    <property type="protein sequence ID" value="KAK6004771.1"/>
    <property type="molecule type" value="Genomic_DNA"/>
</dbReference>
<reference evidence="1 2" key="1">
    <citation type="submission" date="2023-11" db="EMBL/GenBank/DDBJ databases">
        <title>Draft genome sequence and annotation of the polyextremotolerant black yeast-like fungus Aureobasidium pullulans NRRL 62042.</title>
        <authorList>
            <person name="Dielentheis-Frenken M.R.E."/>
            <person name="Wibberg D."/>
            <person name="Blank L.M."/>
            <person name="Tiso T."/>
        </authorList>
    </citation>
    <scope>NUCLEOTIDE SEQUENCE [LARGE SCALE GENOMIC DNA]</scope>
    <source>
        <strain evidence="1 2">NRRL 62042</strain>
    </source>
</reference>
<proteinExistence type="predicted"/>